<dbReference type="EMBL" id="BSDD01000001">
    <property type="protein sequence ID" value="GLH68549.1"/>
    <property type="molecule type" value="Genomic_DNA"/>
</dbReference>
<dbReference type="Pfam" id="PF02265">
    <property type="entry name" value="S1-P1_nuclease"/>
    <property type="match status" value="1"/>
</dbReference>
<comment type="caution">
    <text evidence="8">The sequence shown here is derived from an EMBL/GenBank/DDBJ whole genome shotgun (WGS) entry which is preliminary data.</text>
</comment>
<evidence type="ECO:0000256" key="1">
    <source>
        <dbReference type="ARBA" id="ARBA00022722"/>
    </source>
</evidence>
<evidence type="ECO:0000256" key="6">
    <source>
        <dbReference type="ARBA" id="ARBA00023180"/>
    </source>
</evidence>
<accession>A0ABQ5Q2F7</accession>
<sequence length="274" mass="30295">MKTRLLPLLLVTLPLLAWGDKGHRAVVSLSLTTLPPDVRAWYRGREDFLRDHASDPDHWRQDRKEGPRHFLDCEAYGGPAGIPRDEAAAQAKLGGDFYRNGVVPWIIQDRWRDLVAAFRSGDPEKVAFATAILSHYVADIHVPLHTTDNHDGEATGQRGVHSRWETGLVERFVQEADLKAAPASVDPDLLDRPWAWLAASHALVPRLLADDRAADRTSPEGPRGKQRGFAYWAIFWGEEKPVVTGQLEAAARHLGDAELNAWIAAGRPAAPGGK</sequence>
<keyword evidence="5" id="KW-1015">Disulfide bond</keyword>
<organism evidence="8 9">
    <name type="scientific">Geothrix rubra</name>
    <dbReference type="NCBI Taxonomy" id="2927977"/>
    <lineage>
        <taxon>Bacteria</taxon>
        <taxon>Pseudomonadati</taxon>
        <taxon>Acidobacteriota</taxon>
        <taxon>Holophagae</taxon>
        <taxon>Holophagales</taxon>
        <taxon>Holophagaceae</taxon>
        <taxon>Geothrix</taxon>
    </lineage>
</organism>
<evidence type="ECO:0008006" key="10">
    <source>
        <dbReference type="Google" id="ProtNLM"/>
    </source>
</evidence>
<dbReference type="InterPro" id="IPR008947">
    <property type="entry name" value="PLipase_C/P1_nuclease_dom_sf"/>
</dbReference>
<protein>
    <recommendedName>
        <fullName evidence="10">S1/P1 Nuclease</fullName>
    </recommendedName>
</protein>
<dbReference type="Proteomes" id="UP001165089">
    <property type="component" value="Unassembled WGS sequence"/>
</dbReference>
<dbReference type="Gene3D" id="1.10.575.10">
    <property type="entry name" value="P1 Nuclease"/>
    <property type="match status" value="1"/>
</dbReference>
<dbReference type="SUPFAM" id="SSF48537">
    <property type="entry name" value="Phospholipase C/P1 nuclease"/>
    <property type="match status" value="1"/>
</dbReference>
<feature type="chain" id="PRO_5045827597" description="S1/P1 Nuclease" evidence="7">
    <location>
        <begin position="18"/>
        <end position="274"/>
    </location>
</feature>
<name>A0ABQ5Q2F7_9BACT</name>
<evidence type="ECO:0000256" key="7">
    <source>
        <dbReference type="SAM" id="SignalP"/>
    </source>
</evidence>
<evidence type="ECO:0000256" key="5">
    <source>
        <dbReference type="ARBA" id="ARBA00023157"/>
    </source>
</evidence>
<keyword evidence="2" id="KW-0479">Metal-binding</keyword>
<dbReference type="RefSeq" id="WP_285722039.1">
    <property type="nucleotide sequence ID" value="NZ_BSDD01000001.1"/>
</dbReference>
<feature type="signal peptide" evidence="7">
    <location>
        <begin position="1"/>
        <end position="17"/>
    </location>
</feature>
<evidence type="ECO:0000313" key="9">
    <source>
        <dbReference type="Proteomes" id="UP001165089"/>
    </source>
</evidence>
<keyword evidence="6" id="KW-0325">Glycoprotein</keyword>
<reference evidence="8 9" key="1">
    <citation type="journal article" date="2023" name="Antonie Van Leeuwenhoek">
        <title>Mesoterricola silvestris gen. nov., sp. nov., Mesoterricola sediminis sp. nov., Geothrix oryzae sp. nov., Geothrix edaphica sp. nov., Geothrix rubra sp. nov., and Geothrix limicola sp. nov., six novel members of Acidobacteriota isolated from soils.</title>
        <authorList>
            <person name="Itoh H."/>
            <person name="Sugisawa Y."/>
            <person name="Mise K."/>
            <person name="Xu Z."/>
            <person name="Kuniyasu M."/>
            <person name="Ushijima N."/>
            <person name="Kawano K."/>
            <person name="Kobayashi E."/>
            <person name="Shiratori Y."/>
            <person name="Masuda Y."/>
            <person name="Senoo K."/>
        </authorList>
    </citation>
    <scope>NUCLEOTIDE SEQUENCE [LARGE SCALE GENOMIC DNA]</scope>
    <source>
        <strain evidence="8 9">Red803</strain>
    </source>
</reference>
<evidence type="ECO:0000313" key="8">
    <source>
        <dbReference type="EMBL" id="GLH68549.1"/>
    </source>
</evidence>
<keyword evidence="1" id="KW-0540">Nuclease</keyword>
<keyword evidence="4" id="KW-0378">Hydrolase</keyword>
<evidence type="ECO:0000256" key="4">
    <source>
        <dbReference type="ARBA" id="ARBA00022801"/>
    </source>
</evidence>
<gene>
    <name evidence="8" type="ORF">GETHPA_00820</name>
</gene>
<evidence type="ECO:0000256" key="3">
    <source>
        <dbReference type="ARBA" id="ARBA00022759"/>
    </source>
</evidence>
<keyword evidence="9" id="KW-1185">Reference proteome</keyword>
<dbReference type="InterPro" id="IPR003154">
    <property type="entry name" value="S1/P1nuclease"/>
</dbReference>
<keyword evidence="7" id="KW-0732">Signal</keyword>
<evidence type="ECO:0000256" key="2">
    <source>
        <dbReference type="ARBA" id="ARBA00022723"/>
    </source>
</evidence>
<proteinExistence type="predicted"/>
<keyword evidence="3" id="KW-0255">Endonuclease</keyword>